<gene>
    <name evidence="3" type="ORF">MTAB308_3361</name>
</gene>
<accession>A0A2U3NEC3</accession>
<dbReference type="Proteomes" id="UP000241595">
    <property type="component" value="Unassembled WGS sequence"/>
</dbReference>
<evidence type="ECO:0000256" key="2">
    <source>
        <dbReference type="SAM" id="Phobius"/>
    </source>
</evidence>
<keyword evidence="2" id="KW-0812">Transmembrane</keyword>
<keyword evidence="2" id="KW-1133">Transmembrane helix</keyword>
<feature type="region of interest" description="Disordered" evidence="1">
    <location>
        <begin position="1"/>
        <end position="20"/>
    </location>
</feature>
<organism evidence="3 4">
    <name type="scientific">Mycobacterium terramassiliense</name>
    <dbReference type="NCBI Taxonomy" id="1841859"/>
    <lineage>
        <taxon>Bacteria</taxon>
        <taxon>Bacillati</taxon>
        <taxon>Actinomycetota</taxon>
        <taxon>Actinomycetes</taxon>
        <taxon>Mycobacteriales</taxon>
        <taxon>Mycobacteriaceae</taxon>
        <taxon>Mycobacterium</taxon>
    </lineage>
</organism>
<protein>
    <submittedName>
        <fullName evidence="3">Uncharacterized protein</fullName>
    </submittedName>
</protein>
<proteinExistence type="predicted"/>
<keyword evidence="2" id="KW-0472">Membrane</keyword>
<evidence type="ECO:0000313" key="4">
    <source>
        <dbReference type="Proteomes" id="UP000241595"/>
    </source>
</evidence>
<name>A0A2U3NEC3_9MYCO</name>
<dbReference type="AlphaFoldDB" id="A0A2U3NEC3"/>
<dbReference type="RefSeq" id="WP_167670484.1">
    <property type="nucleotide sequence ID" value="NZ_LT717701.1"/>
</dbReference>
<feature type="transmembrane region" description="Helical" evidence="2">
    <location>
        <begin position="30"/>
        <end position="50"/>
    </location>
</feature>
<keyword evidence="4" id="KW-1185">Reference proteome</keyword>
<reference evidence="3 4" key="1">
    <citation type="submission" date="2017-01" db="EMBL/GenBank/DDBJ databases">
        <authorList>
            <consortium name="Urmite Genomes"/>
        </authorList>
    </citation>
    <scope>NUCLEOTIDE SEQUENCE [LARGE SCALE GENOMIC DNA]</scope>
    <source>
        <strain evidence="3 4">AB308</strain>
    </source>
</reference>
<dbReference type="EMBL" id="FTRV01000014">
    <property type="protein sequence ID" value="SPM29866.1"/>
    <property type="molecule type" value="Genomic_DNA"/>
</dbReference>
<evidence type="ECO:0000256" key="1">
    <source>
        <dbReference type="SAM" id="MobiDB-lite"/>
    </source>
</evidence>
<sequence>MATHSFGPGSPAASNSYSGSPACNHSYSVAALRAALIALALLAVLAIIVLY</sequence>
<evidence type="ECO:0000313" key="3">
    <source>
        <dbReference type="EMBL" id="SPM29866.1"/>
    </source>
</evidence>